<gene>
    <name evidence="1" type="ORF">UV59_C0006G0020</name>
</gene>
<comment type="caution">
    <text evidence="1">The sequence shown here is derived from an EMBL/GenBank/DDBJ whole genome shotgun (WGS) entry which is preliminary data.</text>
</comment>
<accession>A0A0G1CJ91</accession>
<evidence type="ECO:0000313" key="2">
    <source>
        <dbReference type="Proteomes" id="UP000034543"/>
    </source>
</evidence>
<protein>
    <submittedName>
        <fullName evidence="1">Uncharacterized protein</fullName>
    </submittedName>
</protein>
<dbReference type="AlphaFoldDB" id="A0A0G1CJ91"/>
<dbReference type="EMBL" id="LCFB01000006">
    <property type="protein sequence ID" value="KKS85564.1"/>
    <property type="molecule type" value="Genomic_DNA"/>
</dbReference>
<evidence type="ECO:0000313" key="1">
    <source>
        <dbReference type="EMBL" id="KKS85564.1"/>
    </source>
</evidence>
<dbReference type="STRING" id="1618436.UV59_C0006G0020"/>
<sequence length="289" mass="32120">MALGETLQGHEIAQGRIAGHLLAATKEIELPDVASYTTKVKEALALTPAIEAKVLLQTLLAQEVTLAPIGPYGKRPEGIIFSALIPDLQPRFLKLYFGSGLPEELTDSFVNKLYPNAPVPKKVLGVRMPFQPVIIEDEIYRNLTENDFGTGYYASAEVVTRAMAAVVTPDQMQLPTSFLNEEGEIMGFMLTHHALIIRAENTHRRYIVFDFSLGEGIILREDLPQPVRELINKLSAGNVYIYNQPINNIWGQMLVDAAGEFVTFARLGYVVAQRADGQPQWTEKPKKKD</sequence>
<dbReference type="Proteomes" id="UP000034543">
    <property type="component" value="Unassembled WGS sequence"/>
</dbReference>
<name>A0A0G1CJ91_9BACT</name>
<organism evidence="1 2">
    <name type="scientific">Candidatus Gottesmanbacteria bacterium GW2011_GWA1_43_11</name>
    <dbReference type="NCBI Taxonomy" id="1618436"/>
    <lineage>
        <taxon>Bacteria</taxon>
        <taxon>Candidatus Gottesmaniibacteriota</taxon>
    </lineage>
</organism>
<proteinExistence type="predicted"/>
<reference evidence="1 2" key="1">
    <citation type="journal article" date="2015" name="Nature">
        <title>rRNA introns, odd ribosomes, and small enigmatic genomes across a large radiation of phyla.</title>
        <authorList>
            <person name="Brown C.T."/>
            <person name="Hug L.A."/>
            <person name="Thomas B.C."/>
            <person name="Sharon I."/>
            <person name="Castelle C.J."/>
            <person name="Singh A."/>
            <person name="Wilkins M.J."/>
            <person name="Williams K.H."/>
            <person name="Banfield J.F."/>
        </authorList>
    </citation>
    <scope>NUCLEOTIDE SEQUENCE [LARGE SCALE GENOMIC DNA]</scope>
</reference>